<reference evidence="2" key="1">
    <citation type="submission" date="2019-08" db="EMBL/GenBank/DDBJ databases">
        <authorList>
            <person name="Kucharzyk K."/>
            <person name="Murdoch R.W."/>
            <person name="Higgins S."/>
            <person name="Loffler F."/>
        </authorList>
    </citation>
    <scope>NUCLEOTIDE SEQUENCE</scope>
</reference>
<dbReference type="EMBL" id="VSSQ01002996">
    <property type="protein sequence ID" value="MPM18504.1"/>
    <property type="molecule type" value="Genomic_DNA"/>
</dbReference>
<comment type="caution">
    <text evidence="2">The sequence shown here is derived from an EMBL/GenBank/DDBJ whole genome shotgun (WGS) entry which is preliminary data.</text>
</comment>
<accession>A0A644XWR6</accession>
<evidence type="ECO:0000313" key="2">
    <source>
        <dbReference type="EMBL" id="MPM18504.1"/>
    </source>
</evidence>
<protein>
    <submittedName>
        <fullName evidence="2">Ribosome-associated protein L7Ae-like protein</fullName>
    </submittedName>
</protein>
<dbReference type="InterPro" id="IPR004038">
    <property type="entry name" value="Ribosomal_eL8/eL30/eS12/Gad45"/>
</dbReference>
<name>A0A644XWR6_9ZZZZ</name>
<dbReference type="SUPFAM" id="SSF55315">
    <property type="entry name" value="L30e-like"/>
    <property type="match status" value="1"/>
</dbReference>
<dbReference type="PRINTS" id="PR00884">
    <property type="entry name" value="RIBOSOMALHS6"/>
</dbReference>
<feature type="domain" description="Ribosomal protein eL8/eL30/eS12/Gadd45" evidence="1">
    <location>
        <begin position="10"/>
        <end position="79"/>
    </location>
</feature>
<dbReference type="Pfam" id="PF01248">
    <property type="entry name" value="Ribosomal_L7Ae"/>
    <property type="match status" value="1"/>
</dbReference>
<proteinExistence type="predicted"/>
<organism evidence="2">
    <name type="scientific">bioreactor metagenome</name>
    <dbReference type="NCBI Taxonomy" id="1076179"/>
    <lineage>
        <taxon>unclassified sequences</taxon>
        <taxon>metagenomes</taxon>
        <taxon>ecological metagenomes</taxon>
    </lineage>
</organism>
<evidence type="ECO:0000259" key="1">
    <source>
        <dbReference type="Pfam" id="PF01248"/>
    </source>
</evidence>
<gene>
    <name evidence="2" type="primary">rplGB_4</name>
    <name evidence="2" type="ORF">SDC9_64916</name>
</gene>
<sequence>MLEFGDHPKVVGLKQTRKAVKEGLALLVYIAEDADPAVTVPLEELCRQMGVKVEHVPSMARLGAACNIEVGAATVAVLNR</sequence>
<dbReference type="InterPro" id="IPR029064">
    <property type="entry name" value="Ribosomal_eL30-like_sf"/>
</dbReference>
<dbReference type="AlphaFoldDB" id="A0A644XWR6"/>
<dbReference type="Gene3D" id="3.30.1330.30">
    <property type="match status" value="1"/>
</dbReference>